<evidence type="ECO:0000256" key="2">
    <source>
        <dbReference type="SAM" id="Phobius"/>
    </source>
</evidence>
<gene>
    <name evidence="3" type="ORF">FCM35_KLT07481</name>
</gene>
<feature type="transmembrane region" description="Helical" evidence="2">
    <location>
        <begin position="191"/>
        <end position="210"/>
    </location>
</feature>
<keyword evidence="2" id="KW-0812">Transmembrane</keyword>
<dbReference type="AlphaFoldDB" id="A0A833QRB0"/>
<evidence type="ECO:0000256" key="1">
    <source>
        <dbReference type="SAM" id="Coils"/>
    </source>
</evidence>
<feature type="transmembrane region" description="Helical" evidence="2">
    <location>
        <begin position="272"/>
        <end position="291"/>
    </location>
</feature>
<protein>
    <submittedName>
        <fullName evidence="3">Protein FATTY ACID EXPORT 3</fullName>
    </submittedName>
</protein>
<feature type="transmembrane region" description="Helical" evidence="2">
    <location>
        <begin position="216"/>
        <end position="234"/>
    </location>
</feature>
<keyword evidence="2" id="KW-0472">Membrane</keyword>
<sequence length="311" mass="34506">MAFSLQRSFVSLKNPNCISRSHLRGASAPVCLRRLNLAQLQHATCRRSIHVDRRGVSRLISFAASHEDSQPVNDVEKKNESDIKIDNSQEAWKESLDYFKSEAIKLKALSEEAYEVYSKKASEVLLTLSEKLQIEAKKAQKDISKIAKEISEEGQEYLTRVSENPPESTKELVGVFRESSEVKNIDDVRDYHVGVVYGSYLAIGGLLSFMLTGSIAAVRFGIILGGALVALAICSKRSYNSGRGSLLLFQGQTAIATVIFLRELMVFRQGCVLVSLIRMLISAAAAGFFVYRMFKRGEQSKVPTSQPISED</sequence>
<dbReference type="EMBL" id="SWLB01000017">
    <property type="protein sequence ID" value="KAF3327363.1"/>
    <property type="molecule type" value="Genomic_DNA"/>
</dbReference>
<dbReference type="PANTHER" id="PTHR12668">
    <property type="entry name" value="TRANSMEMBRANE PROTEIN 14, 15"/>
    <property type="match status" value="1"/>
</dbReference>
<evidence type="ECO:0000313" key="3">
    <source>
        <dbReference type="EMBL" id="KAF3327363.1"/>
    </source>
</evidence>
<dbReference type="Proteomes" id="UP000623129">
    <property type="component" value="Unassembled WGS sequence"/>
</dbReference>
<accession>A0A833QRB0</accession>
<comment type="caution">
    <text evidence="3">The sequence shown here is derived from an EMBL/GenBank/DDBJ whole genome shotgun (WGS) entry which is preliminary data.</text>
</comment>
<dbReference type="PANTHER" id="PTHR12668:SF43">
    <property type="entry name" value="TRANSMEMBRANE PROTEIN 14 HOMOLOG"/>
    <property type="match status" value="1"/>
</dbReference>
<reference evidence="3" key="1">
    <citation type="submission" date="2020-01" db="EMBL/GenBank/DDBJ databases">
        <title>Genome sequence of Kobresia littledalei, the first chromosome-level genome in the family Cyperaceae.</title>
        <authorList>
            <person name="Qu G."/>
        </authorList>
    </citation>
    <scope>NUCLEOTIDE SEQUENCE</scope>
    <source>
        <strain evidence="3">C.B.Clarke</strain>
        <tissue evidence="3">Leaf</tissue>
    </source>
</reference>
<dbReference type="GO" id="GO:0015245">
    <property type="term" value="F:fatty acid transmembrane transporter activity"/>
    <property type="evidence" value="ECO:0007669"/>
    <property type="project" value="TreeGrafter"/>
</dbReference>
<keyword evidence="1" id="KW-0175">Coiled coil</keyword>
<keyword evidence="4" id="KW-1185">Reference proteome</keyword>
<feature type="coiled-coil region" evidence="1">
    <location>
        <begin position="129"/>
        <end position="156"/>
    </location>
</feature>
<dbReference type="OrthoDB" id="768548at2759"/>
<organism evidence="3 4">
    <name type="scientific">Carex littledalei</name>
    <dbReference type="NCBI Taxonomy" id="544730"/>
    <lineage>
        <taxon>Eukaryota</taxon>
        <taxon>Viridiplantae</taxon>
        <taxon>Streptophyta</taxon>
        <taxon>Embryophyta</taxon>
        <taxon>Tracheophyta</taxon>
        <taxon>Spermatophyta</taxon>
        <taxon>Magnoliopsida</taxon>
        <taxon>Liliopsida</taxon>
        <taxon>Poales</taxon>
        <taxon>Cyperaceae</taxon>
        <taxon>Cyperoideae</taxon>
        <taxon>Cariceae</taxon>
        <taxon>Carex</taxon>
        <taxon>Carex subgen. Euthyceras</taxon>
    </lineage>
</organism>
<dbReference type="GO" id="GO:0009706">
    <property type="term" value="C:chloroplast inner membrane"/>
    <property type="evidence" value="ECO:0007669"/>
    <property type="project" value="TreeGrafter"/>
</dbReference>
<proteinExistence type="predicted"/>
<keyword evidence="2" id="KW-1133">Transmembrane helix</keyword>
<dbReference type="Pfam" id="PF03647">
    <property type="entry name" value="Tmemb_14"/>
    <property type="match status" value="1"/>
</dbReference>
<dbReference type="InterPro" id="IPR005349">
    <property type="entry name" value="TMEM14"/>
</dbReference>
<name>A0A833QRB0_9POAL</name>
<evidence type="ECO:0000313" key="4">
    <source>
        <dbReference type="Proteomes" id="UP000623129"/>
    </source>
</evidence>